<organism evidence="3 4">
    <name type="scientific">Magnaporthiopsis poae (strain ATCC 64411 / 73-15)</name>
    <name type="common">Kentucky bluegrass fungus</name>
    <name type="synonym">Magnaporthe poae</name>
    <dbReference type="NCBI Taxonomy" id="644358"/>
    <lineage>
        <taxon>Eukaryota</taxon>
        <taxon>Fungi</taxon>
        <taxon>Dikarya</taxon>
        <taxon>Ascomycota</taxon>
        <taxon>Pezizomycotina</taxon>
        <taxon>Sordariomycetes</taxon>
        <taxon>Sordariomycetidae</taxon>
        <taxon>Magnaporthales</taxon>
        <taxon>Magnaporthaceae</taxon>
        <taxon>Magnaporthiopsis</taxon>
    </lineage>
</organism>
<sequence length="504" mass="55723">MWSPNSNLQGDKLGESHTPSLASVLSPPTPASVPTDTGSTPSSPEPAGFSLLPSAVAKLMAPNDGLSSPSMAGSEAQAVEEYPDDLRDAVEEQPDVKQKALVMRMRKSHKPGKPLELDSIVVQSQSLKRTLAEGFNGYQGITTDLKKLVFHTPFRPFYYRWGVLEATLERQEREDPDVARFTRLLYDVLNAELRDTITEVDDLVQHGGYLAVAARFGYATAILGICAFGGTKRVTELGVFPMRHHEAGEDAKAKAIERGTKFFNLRGTHYPAHSGVVRQGFKEFKESTEKPVSPGHELTEEHLLLCATHVRDYSLKLNDWIELRVEDVSEIVWNDDGFPNLILPGDMKKLVLSFVEGHSKKKTGPGRHHRGSAGPLYILSTGELGDSARAVEDRLDEVLQLTERLLEYYRGILVMTTNRVSRIYLYFDFLSKLRGTFAARSGLELGLGEGDFARLSRLPMNGRQIKNVVKVAVLLAAEEQEALGPGHIRTVLQATREAGVDCEF</sequence>
<gene>
    <name evidence="2" type="ORF">MAPG_10987</name>
</gene>
<feature type="region of interest" description="Disordered" evidence="1">
    <location>
        <begin position="1"/>
        <end position="82"/>
    </location>
</feature>
<evidence type="ECO:0000313" key="4">
    <source>
        <dbReference type="Proteomes" id="UP000011715"/>
    </source>
</evidence>
<protein>
    <submittedName>
        <fullName evidence="2 3">Uncharacterized protein</fullName>
    </submittedName>
</protein>
<feature type="compositionally biased region" description="Polar residues" evidence="1">
    <location>
        <begin position="32"/>
        <end position="42"/>
    </location>
</feature>
<dbReference type="PANTHER" id="PTHR46411">
    <property type="entry name" value="FAMILY ATPASE, PUTATIVE-RELATED"/>
    <property type="match status" value="1"/>
</dbReference>
<evidence type="ECO:0000256" key="1">
    <source>
        <dbReference type="SAM" id="MobiDB-lite"/>
    </source>
</evidence>
<accession>A0A0C4EE22</accession>
<evidence type="ECO:0000313" key="2">
    <source>
        <dbReference type="EMBL" id="KLU92040.1"/>
    </source>
</evidence>
<dbReference type="OrthoDB" id="10042665at2759"/>
<dbReference type="Proteomes" id="UP000011715">
    <property type="component" value="Unassembled WGS sequence"/>
</dbReference>
<dbReference type="AlphaFoldDB" id="A0A0C4EE22"/>
<dbReference type="STRING" id="644358.A0A0C4EE22"/>
<dbReference type="EMBL" id="GL876978">
    <property type="protein sequence ID" value="KLU92040.1"/>
    <property type="molecule type" value="Genomic_DNA"/>
</dbReference>
<dbReference type="eggNOG" id="KOG0730">
    <property type="taxonomic scope" value="Eukaryota"/>
</dbReference>
<proteinExistence type="predicted"/>
<dbReference type="EnsemblFungi" id="MAPG_10987T0">
    <property type="protein sequence ID" value="MAPG_10987T0"/>
    <property type="gene ID" value="MAPG_10987"/>
</dbReference>
<reference evidence="2" key="1">
    <citation type="submission" date="2010-05" db="EMBL/GenBank/DDBJ databases">
        <title>The Genome Sequence of Magnaporthe poae strain ATCC 64411.</title>
        <authorList>
            <consortium name="The Broad Institute Genome Sequencing Platform"/>
            <consortium name="Broad Institute Genome Sequencing Center for Infectious Disease"/>
            <person name="Ma L.-J."/>
            <person name="Dead R."/>
            <person name="Young S."/>
            <person name="Zeng Q."/>
            <person name="Koehrsen M."/>
            <person name="Alvarado L."/>
            <person name="Berlin A."/>
            <person name="Chapman S.B."/>
            <person name="Chen Z."/>
            <person name="Freedman E."/>
            <person name="Gellesch M."/>
            <person name="Goldberg J."/>
            <person name="Griggs A."/>
            <person name="Gujja S."/>
            <person name="Heilman E.R."/>
            <person name="Heiman D."/>
            <person name="Hepburn T."/>
            <person name="Howarth C."/>
            <person name="Jen D."/>
            <person name="Larson L."/>
            <person name="Mehta T."/>
            <person name="Neiman D."/>
            <person name="Pearson M."/>
            <person name="Roberts A."/>
            <person name="Saif S."/>
            <person name="Shea T."/>
            <person name="Shenoy N."/>
            <person name="Sisk P."/>
            <person name="Stolte C."/>
            <person name="Sykes S."/>
            <person name="Walk T."/>
            <person name="White J."/>
            <person name="Yandava C."/>
            <person name="Haas B."/>
            <person name="Nusbaum C."/>
            <person name="Birren B."/>
        </authorList>
    </citation>
    <scope>NUCLEOTIDE SEQUENCE</scope>
    <source>
        <strain evidence="2">ATCC 64411</strain>
    </source>
</reference>
<reference evidence="3" key="4">
    <citation type="journal article" date="2015" name="G3 (Bethesda)">
        <title>Genome sequences of three phytopathogenic species of the Magnaporthaceae family of fungi.</title>
        <authorList>
            <person name="Okagaki L.H."/>
            <person name="Nunes C.C."/>
            <person name="Sailsbery J."/>
            <person name="Clay B."/>
            <person name="Brown D."/>
            <person name="John T."/>
            <person name="Oh Y."/>
            <person name="Young N."/>
            <person name="Fitzgerald M."/>
            <person name="Haas B.J."/>
            <person name="Zeng Q."/>
            <person name="Young S."/>
            <person name="Adiconis X."/>
            <person name="Fan L."/>
            <person name="Levin J.Z."/>
            <person name="Mitchell T.K."/>
            <person name="Okubara P.A."/>
            <person name="Farman M.L."/>
            <person name="Kohn L.M."/>
            <person name="Birren B."/>
            <person name="Ma L.-J."/>
            <person name="Dean R.A."/>
        </authorList>
    </citation>
    <scope>NUCLEOTIDE SEQUENCE</scope>
    <source>
        <strain evidence="3">ATCC 64411 / 73-15</strain>
    </source>
</reference>
<dbReference type="PANTHER" id="PTHR46411:SF3">
    <property type="entry name" value="AAA+ ATPASE DOMAIN-CONTAINING PROTEIN"/>
    <property type="match status" value="1"/>
</dbReference>
<name>A0A0C4EE22_MAGP6</name>
<reference evidence="2" key="3">
    <citation type="submission" date="2011-03" db="EMBL/GenBank/DDBJ databases">
        <title>Annotation of Magnaporthe poae ATCC 64411.</title>
        <authorList>
            <person name="Ma L.-J."/>
            <person name="Dead R."/>
            <person name="Young S.K."/>
            <person name="Zeng Q."/>
            <person name="Gargeya S."/>
            <person name="Fitzgerald M."/>
            <person name="Haas B."/>
            <person name="Abouelleil A."/>
            <person name="Alvarado L."/>
            <person name="Arachchi H.M."/>
            <person name="Berlin A."/>
            <person name="Brown A."/>
            <person name="Chapman S.B."/>
            <person name="Chen Z."/>
            <person name="Dunbar C."/>
            <person name="Freedman E."/>
            <person name="Gearin G."/>
            <person name="Gellesch M."/>
            <person name="Goldberg J."/>
            <person name="Griggs A."/>
            <person name="Gujja S."/>
            <person name="Heiman D."/>
            <person name="Howarth C."/>
            <person name="Larson L."/>
            <person name="Lui A."/>
            <person name="MacDonald P.J.P."/>
            <person name="Mehta T."/>
            <person name="Montmayeur A."/>
            <person name="Murphy C."/>
            <person name="Neiman D."/>
            <person name="Pearson M."/>
            <person name="Priest M."/>
            <person name="Roberts A."/>
            <person name="Saif S."/>
            <person name="Shea T."/>
            <person name="Shenoy N."/>
            <person name="Sisk P."/>
            <person name="Stolte C."/>
            <person name="Sykes S."/>
            <person name="Yandava C."/>
            <person name="Wortman J."/>
            <person name="Nusbaum C."/>
            <person name="Birren B."/>
        </authorList>
    </citation>
    <scope>NUCLEOTIDE SEQUENCE</scope>
    <source>
        <strain evidence="2">ATCC 64411</strain>
    </source>
</reference>
<evidence type="ECO:0000313" key="3">
    <source>
        <dbReference type="EnsemblFungi" id="MAPG_10987T0"/>
    </source>
</evidence>
<dbReference type="VEuPathDB" id="FungiDB:MAPG_10987"/>
<dbReference type="EMBL" id="ADBL01002707">
    <property type="status" value="NOT_ANNOTATED_CDS"/>
    <property type="molecule type" value="Genomic_DNA"/>
</dbReference>
<reference evidence="3" key="5">
    <citation type="submission" date="2015-06" db="UniProtKB">
        <authorList>
            <consortium name="EnsemblFungi"/>
        </authorList>
    </citation>
    <scope>IDENTIFICATION</scope>
    <source>
        <strain evidence="3">ATCC 64411</strain>
    </source>
</reference>
<reference evidence="4" key="2">
    <citation type="submission" date="2010-05" db="EMBL/GenBank/DDBJ databases">
        <title>The genome sequence of Magnaporthe poae strain ATCC 64411.</title>
        <authorList>
            <person name="Ma L.-J."/>
            <person name="Dead R."/>
            <person name="Young S."/>
            <person name="Zeng Q."/>
            <person name="Koehrsen M."/>
            <person name="Alvarado L."/>
            <person name="Berlin A."/>
            <person name="Chapman S.B."/>
            <person name="Chen Z."/>
            <person name="Freedman E."/>
            <person name="Gellesch M."/>
            <person name="Goldberg J."/>
            <person name="Griggs A."/>
            <person name="Gujja S."/>
            <person name="Heilman E.R."/>
            <person name="Heiman D."/>
            <person name="Hepburn T."/>
            <person name="Howarth C."/>
            <person name="Jen D."/>
            <person name="Larson L."/>
            <person name="Mehta T."/>
            <person name="Neiman D."/>
            <person name="Pearson M."/>
            <person name="Roberts A."/>
            <person name="Saif S."/>
            <person name="Shea T."/>
            <person name="Shenoy N."/>
            <person name="Sisk P."/>
            <person name="Stolte C."/>
            <person name="Sykes S."/>
            <person name="Walk T."/>
            <person name="White J."/>
            <person name="Yandava C."/>
            <person name="Haas B."/>
            <person name="Nusbaum C."/>
            <person name="Birren B."/>
        </authorList>
    </citation>
    <scope>NUCLEOTIDE SEQUENCE [LARGE SCALE GENOMIC DNA]</scope>
    <source>
        <strain evidence="4">ATCC 64411 / 73-15</strain>
    </source>
</reference>
<keyword evidence="4" id="KW-1185">Reference proteome</keyword>